<evidence type="ECO:0000313" key="3">
    <source>
        <dbReference type="Proteomes" id="UP001238540"/>
    </source>
</evidence>
<dbReference type="PANTHER" id="PTHR35024">
    <property type="entry name" value="HYPOTHETICAL CYTOSOLIC PROTEIN"/>
    <property type="match status" value="1"/>
</dbReference>
<reference evidence="3" key="1">
    <citation type="journal article" date="2019" name="Int. J. Syst. Evol. Microbiol.">
        <title>The Global Catalogue of Microorganisms (GCM) 10K type strain sequencing project: providing services to taxonomists for standard genome sequencing and annotation.</title>
        <authorList>
            <consortium name="The Broad Institute Genomics Platform"/>
            <consortium name="The Broad Institute Genome Sequencing Center for Infectious Disease"/>
            <person name="Wu L."/>
            <person name="Ma J."/>
        </authorList>
    </citation>
    <scope>NUCLEOTIDE SEQUENCE [LARGE SCALE GENOMIC DNA]</scope>
    <source>
        <strain evidence="3">CECT 7398</strain>
    </source>
</reference>
<keyword evidence="3" id="KW-1185">Reference proteome</keyword>
<gene>
    <name evidence="2" type="ORF">QWZ16_07145</name>
</gene>
<dbReference type="PANTHER" id="PTHR35024:SF4">
    <property type="entry name" value="POLYMER-FORMING CYTOSKELETAL PROTEIN"/>
    <property type="match status" value="1"/>
</dbReference>
<name>A0ABT8BS01_9VIBR</name>
<dbReference type="RefSeq" id="WP_076587406.1">
    <property type="nucleotide sequence ID" value="NZ_JABEYA020000002.1"/>
</dbReference>
<evidence type="ECO:0000313" key="2">
    <source>
        <dbReference type="EMBL" id="MDN3609478.1"/>
    </source>
</evidence>
<comment type="similarity">
    <text evidence="1">Belongs to the bactofilin family.</text>
</comment>
<dbReference type="InterPro" id="IPR007607">
    <property type="entry name" value="BacA/B"/>
</dbReference>
<accession>A0ABT8BS01</accession>
<protein>
    <submittedName>
        <fullName evidence="2">Polymer-forming cytoskeletal protein</fullName>
    </submittedName>
</protein>
<dbReference type="EMBL" id="JAUFQC010000001">
    <property type="protein sequence ID" value="MDN3609478.1"/>
    <property type="molecule type" value="Genomic_DNA"/>
</dbReference>
<organism evidence="2 3">
    <name type="scientific">Vibrio ostreicida</name>
    <dbReference type="NCBI Taxonomy" id="526588"/>
    <lineage>
        <taxon>Bacteria</taxon>
        <taxon>Pseudomonadati</taxon>
        <taxon>Pseudomonadota</taxon>
        <taxon>Gammaproteobacteria</taxon>
        <taxon>Vibrionales</taxon>
        <taxon>Vibrionaceae</taxon>
        <taxon>Vibrio</taxon>
    </lineage>
</organism>
<comment type="caution">
    <text evidence="2">The sequence shown here is derived from an EMBL/GenBank/DDBJ whole genome shotgun (WGS) entry which is preliminary data.</text>
</comment>
<dbReference type="Pfam" id="PF04519">
    <property type="entry name" value="Bactofilin"/>
    <property type="match status" value="1"/>
</dbReference>
<sequence>MGLLSKTNRESNSDCSQTVIAEGAFIEGQLKLTCNIQIDGQIKGNIETDRTVTISATGAVEGSIKSERLIINGRFTGKVYTKNLEILEHGYLEGEVSASEFTIEKGGVFLGNSKNVVREEVVNLDVTKKTTKARAKADIDKSGQCA</sequence>
<proteinExistence type="inferred from homology"/>
<dbReference type="Proteomes" id="UP001238540">
    <property type="component" value="Unassembled WGS sequence"/>
</dbReference>
<evidence type="ECO:0000256" key="1">
    <source>
        <dbReference type="ARBA" id="ARBA00044755"/>
    </source>
</evidence>